<evidence type="ECO:0000256" key="8">
    <source>
        <dbReference type="ARBA" id="ARBA00023065"/>
    </source>
</evidence>
<sequence length="572" mass="61306">MSTSHLLVLVVTALAASFRYKIGPVSDAFSAPPKTISIPMRKYSSILQKFHSNHYDHNANPFMSTNPYASVLCASRFSLSSTVSPTISKITLNPNTLFDTLLVILGITAMCMKAIDRPRGCGESFATFKDNTKMKEKPSELKFLQLKFLSAFWLLRCGYWMSGAYVVPAYKAKVFNGVEASMAQVSNILLSGFAAAAIFGPTIGRATDKYGRRAGTIMFALLYGLGVASISSNAFWVLFAGRAIIGCALSLLFTAPEAWVGSEASRMGLTEYLSETFGLAYTGDALVAIIAGKLASWAASVRGITGPFDLSTVFLATGAIVSCLFWKENKAASFSTTNMDTSLSEGPSCQREGRIDDIEDGAKKGMIKDAFNIVRKDKRLVLLGTVQSLFEAAMYVFIYQWPLAVSPAVSAFFGEGAVTPFGIIFSCFMAGSFLGSILFSKSIKSKNRLAETTATNMIGASTISMGLAAFFTAANTTSLAGIMGALIAYEACVGMYFPAMSTLRSKYVPDDHKTVILSLFGIPLNALVVIIYLSIHHLGTSSAFGISSLALAIATACMMKLRSISQKEANAN</sequence>
<dbReference type="Pfam" id="PF05631">
    <property type="entry name" value="MFS_5"/>
    <property type="match status" value="1"/>
</dbReference>
<dbReference type="PANTHER" id="PTHR23516">
    <property type="entry name" value="SAM (S-ADENOSYL METHIONINE) TRANSPORTER"/>
    <property type="match status" value="1"/>
</dbReference>
<protein>
    <recommendedName>
        <fullName evidence="3">Molybdate-anion transporter</fullName>
    </recommendedName>
    <alternativeName>
        <fullName evidence="10">Major facilitator superfamily domain-containing protein 5</fullName>
    </alternativeName>
    <alternativeName>
        <fullName evidence="11">Molybdate transporter 2 homolog</fullName>
    </alternativeName>
</protein>
<keyword evidence="5" id="KW-1003">Cell membrane</keyword>
<evidence type="ECO:0000313" key="14">
    <source>
        <dbReference type="EMBL" id="CAD9327040.1"/>
    </source>
</evidence>
<feature type="transmembrane region" description="Helical" evidence="12">
    <location>
        <begin position="515"/>
        <end position="535"/>
    </location>
</feature>
<gene>
    <name evidence="14" type="ORF">DBRI1063_LOCUS9472</name>
</gene>
<evidence type="ECO:0000256" key="2">
    <source>
        <dbReference type="ARBA" id="ARBA00004651"/>
    </source>
</evidence>
<name>A0A6U3V6J0_9STRA</name>
<evidence type="ECO:0000256" key="6">
    <source>
        <dbReference type="ARBA" id="ARBA00022692"/>
    </source>
</evidence>
<reference evidence="14" key="1">
    <citation type="submission" date="2021-01" db="EMBL/GenBank/DDBJ databases">
        <authorList>
            <person name="Corre E."/>
            <person name="Pelletier E."/>
            <person name="Niang G."/>
            <person name="Scheremetjew M."/>
            <person name="Finn R."/>
            <person name="Kale V."/>
            <person name="Holt S."/>
            <person name="Cochrane G."/>
            <person name="Meng A."/>
            <person name="Brown T."/>
            <person name="Cohen L."/>
        </authorList>
    </citation>
    <scope>NUCLEOTIDE SEQUENCE</scope>
    <source>
        <strain evidence="14">Pop2</strain>
    </source>
</reference>
<proteinExistence type="predicted"/>
<evidence type="ECO:0000256" key="4">
    <source>
        <dbReference type="ARBA" id="ARBA00022448"/>
    </source>
</evidence>
<dbReference type="Gene3D" id="1.20.1250.20">
    <property type="entry name" value="MFS general substrate transporter like domains"/>
    <property type="match status" value="1"/>
</dbReference>
<dbReference type="GO" id="GO:0015098">
    <property type="term" value="F:molybdate ion transmembrane transporter activity"/>
    <property type="evidence" value="ECO:0007669"/>
    <property type="project" value="InterPro"/>
</dbReference>
<keyword evidence="8" id="KW-0406">Ion transport</keyword>
<dbReference type="AlphaFoldDB" id="A0A6U3V6J0"/>
<feature type="transmembrane region" description="Helical" evidence="12">
    <location>
        <begin position="421"/>
        <end position="440"/>
    </location>
</feature>
<evidence type="ECO:0000256" key="11">
    <source>
        <dbReference type="ARBA" id="ARBA00032555"/>
    </source>
</evidence>
<feature type="transmembrane region" description="Helical" evidence="12">
    <location>
        <begin position="380"/>
        <end position="401"/>
    </location>
</feature>
<feature type="transmembrane region" description="Helical" evidence="12">
    <location>
        <begin position="272"/>
        <end position="292"/>
    </location>
</feature>
<dbReference type="InterPro" id="IPR036259">
    <property type="entry name" value="MFS_trans_sf"/>
</dbReference>
<dbReference type="EMBL" id="HBGN01014812">
    <property type="protein sequence ID" value="CAD9327040.1"/>
    <property type="molecule type" value="Transcribed_RNA"/>
</dbReference>
<feature type="transmembrane region" description="Helical" evidence="12">
    <location>
        <begin position="479"/>
        <end position="503"/>
    </location>
</feature>
<dbReference type="PANTHER" id="PTHR23516:SF1">
    <property type="entry name" value="MOLYBDATE-ANION TRANSPORTER"/>
    <property type="match status" value="1"/>
</dbReference>
<feature type="transmembrane region" description="Helical" evidence="12">
    <location>
        <begin position="143"/>
        <end position="162"/>
    </location>
</feature>
<dbReference type="GO" id="GO:0005886">
    <property type="term" value="C:plasma membrane"/>
    <property type="evidence" value="ECO:0007669"/>
    <property type="project" value="UniProtKB-SubCell"/>
</dbReference>
<accession>A0A6U3V6J0</accession>
<organism evidence="14">
    <name type="scientific">Ditylum brightwellii</name>
    <dbReference type="NCBI Taxonomy" id="49249"/>
    <lineage>
        <taxon>Eukaryota</taxon>
        <taxon>Sar</taxon>
        <taxon>Stramenopiles</taxon>
        <taxon>Ochrophyta</taxon>
        <taxon>Bacillariophyta</taxon>
        <taxon>Mediophyceae</taxon>
        <taxon>Lithodesmiophycidae</taxon>
        <taxon>Lithodesmiales</taxon>
        <taxon>Lithodesmiaceae</taxon>
        <taxon>Ditylum</taxon>
    </lineage>
</organism>
<feature type="chain" id="PRO_5030160208" description="Molybdate-anion transporter" evidence="13">
    <location>
        <begin position="16"/>
        <end position="572"/>
    </location>
</feature>
<evidence type="ECO:0000256" key="13">
    <source>
        <dbReference type="SAM" id="SignalP"/>
    </source>
</evidence>
<evidence type="ECO:0000256" key="3">
    <source>
        <dbReference type="ARBA" id="ARBA00021242"/>
    </source>
</evidence>
<comment type="subcellular location">
    <subcellularLocation>
        <location evidence="2">Cell membrane</location>
        <topology evidence="2">Multi-pass membrane protein</topology>
    </subcellularLocation>
</comment>
<feature type="transmembrane region" description="Helical" evidence="12">
    <location>
        <begin position="541"/>
        <end position="559"/>
    </location>
</feature>
<feature type="transmembrane region" description="Helical" evidence="12">
    <location>
        <begin position="182"/>
        <end position="204"/>
    </location>
</feature>
<keyword evidence="7 12" id="KW-1133">Transmembrane helix</keyword>
<feature type="transmembrane region" description="Helical" evidence="12">
    <location>
        <begin position="216"/>
        <end position="237"/>
    </location>
</feature>
<dbReference type="SUPFAM" id="SSF103473">
    <property type="entry name" value="MFS general substrate transporter"/>
    <property type="match status" value="1"/>
</dbReference>
<evidence type="ECO:0000256" key="12">
    <source>
        <dbReference type="SAM" id="Phobius"/>
    </source>
</evidence>
<feature type="transmembrane region" description="Helical" evidence="12">
    <location>
        <begin position="452"/>
        <end position="473"/>
    </location>
</feature>
<evidence type="ECO:0000256" key="10">
    <source>
        <dbReference type="ARBA" id="ARBA00030646"/>
    </source>
</evidence>
<dbReference type="InterPro" id="IPR008509">
    <property type="entry name" value="MOT2/MFSD5"/>
</dbReference>
<keyword evidence="13" id="KW-0732">Signal</keyword>
<keyword evidence="9 12" id="KW-0472">Membrane</keyword>
<evidence type="ECO:0000256" key="7">
    <source>
        <dbReference type="ARBA" id="ARBA00022989"/>
    </source>
</evidence>
<feature type="signal peptide" evidence="13">
    <location>
        <begin position="1"/>
        <end position="15"/>
    </location>
</feature>
<feature type="transmembrane region" description="Helical" evidence="12">
    <location>
        <begin position="304"/>
        <end position="326"/>
    </location>
</feature>
<comment type="function">
    <text evidence="1">Mediates high-affinity intracellular uptake of the rare oligo-element molybdenum.</text>
</comment>
<keyword evidence="4" id="KW-0813">Transport</keyword>
<dbReference type="GO" id="GO:0006811">
    <property type="term" value="P:monoatomic ion transport"/>
    <property type="evidence" value="ECO:0007669"/>
    <property type="project" value="UniProtKB-KW"/>
</dbReference>
<keyword evidence="6 12" id="KW-0812">Transmembrane</keyword>
<evidence type="ECO:0000256" key="5">
    <source>
        <dbReference type="ARBA" id="ARBA00022475"/>
    </source>
</evidence>
<evidence type="ECO:0000256" key="1">
    <source>
        <dbReference type="ARBA" id="ARBA00003019"/>
    </source>
</evidence>
<evidence type="ECO:0000256" key="9">
    <source>
        <dbReference type="ARBA" id="ARBA00023136"/>
    </source>
</evidence>